<protein>
    <submittedName>
        <fullName evidence="2">Transcriptional regulator</fullName>
    </submittedName>
</protein>
<evidence type="ECO:0000313" key="2">
    <source>
        <dbReference type="EMBL" id="PDH32337.1"/>
    </source>
</evidence>
<dbReference type="SUPFAM" id="SSF54427">
    <property type="entry name" value="NTF2-like"/>
    <property type="match status" value="1"/>
</dbReference>
<sequence length="177" mass="20670">MIQTLTKAVIQRYLFIKDGILMKANRVLRSASQLSSAEYIADRVKIAYQSLGSDDIPELESLYTEDVHFEDPARALQGRRPLMDHFASLFENLESCSFKFHQVLINETDIFMSWTMFVAHPKLRNGATIRVEGCSLFRTRHGRIYYHRDYYDLGEMVYEQLPAIGLFIKKIRQRLGR</sequence>
<dbReference type="InterPro" id="IPR037401">
    <property type="entry name" value="SnoaL-like"/>
</dbReference>
<proteinExistence type="predicted"/>
<reference evidence="2 3" key="1">
    <citation type="submission" date="2017-08" db="EMBL/GenBank/DDBJ databases">
        <title>Fine stratification of microbial communities through a metagenomic profile of the photic zone.</title>
        <authorList>
            <person name="Haro-Moreno J.M."/>
            <person name="Lopez-Perez M."/>
            <person name="De La Torre J."/>
            <person name="Picazo A."/>
            <person name="Camacho A."/>
            <person name="Rodriguez-Valera F."/>
        </authorList>
    </citation>
    <scope>NUCLEOTIDE SEQUENCE [LARGE SCALE GENOMIC DNA]</scope>
    <source>
        <strain evidence="2">MED-G28</strain>
    </source>
</reference>
<dbReference type="Gene3D" id="3.10.450.50">
    <property type="match status" value="1"/>
</dbReference>
<feature type="domain" description="SnoaL-like" evidence="1">
    <location>
        <begin position="48"/>
        <end position="147"/>
    </location>
</feature>
<dbReference type="Pfam" id="PF12680">
    <property type="entry name" value="SnoaL_2"/>
    <property type="match status" value="1"/>
</dbReference>
<dbReference type="InterPro" id="IPR032710">
    <property type="entry name" value="NTF2-like_dom_sf"/>
</dbReference>
<accession>A0A2A5W7R9</accession>
<dbReference type="EMBL" id="NTJZ01000018">
    <property type="protein sequence ID" value="PDH32337.1"/>
    <property type="molecule type" value="Genomic_DNA"/>
</dbReference>
<dbReference type="Proteomes" id="UP000219329">
    <property type="component" value="Unassembled WGS sequence"/>
</dbReference>
<organism evidence="2 3">
    <name type="scientific">OM182 bacterium MED-G28</name>
    <dbReference type="NCBI Taxonomy" id="1986256"/>
    <lineage>
        <taxon>Bacteria</taxon>
        <taxon>Pseudomonadati</taxon>
        <taxon>Pseudomonadota</taxon>
        <taxon>Gammaproteobacteria</taxon>
        <taxon>OMG group</taxon>
        <taxon>OM182 clade</taxon>
    </lineage>
</organism>
<gene>
    <name evidence="2" type="ORF">CNF02_12360</name>
</gene>
<name>A0A2A5W7R9_9GAMM</name>
<evidence type="ECO:0000259" key="1">
    <source>
        <dbReference type="Pfam" id="PF12680"/>
    </source>
</evidence>
<dbReference type="AlphaFoldDB" id="A0A2A5W7R9"/>
<evidence type="ECO:0000313" key="3">
    <source>
        <dbReference type="Proteomes" id="UP000219329"/>
    </source>
</evidence>
<comment type="caution">
    <text evidence="2">The sequence shown here is derived from an EMBL/GenBank/DDBJ whole genome shotgun (WGS) entry which is preliminary data.</text>
</comment>